<evidence type="ECO:0000313" key="1">
    <source>
        <dbReference type="EMBL" id="CAJ0603915.1"/>
    </source>
</evidence>
<sequence length="93" mass="10720">MRSAFMIAVLTSEAFLGYGYEGLTNNEIEEPVHRNPRAPPGFQRLSGKWSLEYEDETQNDTIKYTDEDETNDLWELLKRFSNLNGGKMGEDLK</sequence>
<protein>
    <submittedName>
        <fullName evidence="1">Uncharacterized protein</fullName>
    </submittedName>
</protein>
<proteinExistence type="predicted"/>
<gene>
    <name evidence="1" type="ORF">CYNAS_LOCUS15898</name>
</gene>
<accession>A0AA36H529</accession>
<comment type="caution">
    <text evidence="1">The sequence shown here is derived from an EMBL/GenBank/DDBJ whole genome shotgun (WGS) entry which is preliminary data.</text>
</comment>
<dbReference type="EMBL" id="CATQJL010000305">
    <property type="protein sequence ID" value="CAJ0603915.1"/>
    <property type="molecule type" value="Genomic_DNA"/>
</dbReference>
<reference evidence="1" key="1">
    <citation type="submission" date="2023-07" db="EMBL/GenBank/DDBJ databases">
        <authorList>
            <consortium name="CYATHOMIX"/>
        </authorList>
    </citation>
    <scope>NUCLEOTIDE SEQUENCE</scope>
    <source>
        <strain evidence="1">N/A</strain>
    </source>
</reference>
<keyword evidence="2" id="KW-1185">Reference proteome</keyword>
<dbReference type="AlphaFoldDB" id="A0AA36H529"/>
<organism evidence="1 2">
    <name type="scientific">Cylicocyclus nassatus</name>
    <name type="common">Nematode worm</name>
    <dbReference type="NCBI Taxonomy" id="53992"/>
    <lineage>
        <taxon>Eukaryota</taxon>
        <taxon>Metazoa</taxon>
        <taxon>Ecdysozoa</taxon>
        <taxon>Nematoda</taxon>
        <taxon>Chromadorea</taxon>
        <taxon>Rhabditida</taxon>
        <taxon>Rhabditina</taxon>
        <taxon>Rhabditomorpha</taxon>
        <taxon>Strongyloidea</taxon>
        <taxon>Strongylidae</taxon>
        <taxon>Cylicocyclus</taxon>
    </lineage>
</organism>
<evidence type="ECO:0000313" key="2">
    <source>
        <dbReference type="Proteomes" id="UP001176961"/>
    </source>
</evidence>
<dbReference type="Proteomes" id="UP001176961">
    <property type="component" value="Unassembled WGS sequence"/>
</dbReference>
<name>A0AA36H529_CYLNA</name>